<comment type="catalytic activity">
    <reaction evidence="9">
        <text>epoxyqueuosine(34) in tRNA + AH2 = queuosine(34) in tRNA + A + H2O</text>
        <dbReference type="Rhea" id="RHEA:32159"/>
        <dbReference type="Rhea" id="RHEA-COMP:18571"/>
        <dbReference type="Rhea" id="RHEA-COMP:18582"/>
        <dbReference type="ChEBI" id="CHEBI:13193"/>
        <dbReference type="ChEBI" id="CHEBI:15377"/>
        <dbReference type="ChEBI" id="CHEBI:17499"/>
        <dbReference type="ChEBI" id="CHEBI:194431"/>
        <dbReference type="ChEBI" id="CHEBI:194443"/>
        <dbReference type="EC" id="1.17.99.6"/>
    </reaction>
</comment>
<dbReference type="Gene3D" id="1.25.10.10">
    <property type="entry name" value="Leucine-rich Repeat Variant"/>
    <property type="match status" value="1"/>
</dbReference>
<gene>
    <name evidence="9" type="primary">queG</name>
    <name evidence="11" type="ORF">ATL17_2554</name>
</gene>
<dbReference type="Pfam" id="PF13646">
    <property type="entry name" value="HEAT_2"/>
    <property type="match status" value="1"/>
</dbReference>
<dbReference type="EMBL" id="SNYR01000002">
    <property type="protein sequence ID" value="TDQ64533.1"/>
    <property type="molecule type" value="Genomic_DNA"/>
</dbReference>
<dbReference type="InterPro" id="IPR017900">
    <property type="entry name" value="4Fe4S_Fe_S_CS"/>
</dbReference>
<dbReference type="PANTHER" id="PTHR30002:SF4">
    <property type="entry name" value="EPOXYQUEUOSINE REDUCTASE"/>
    <property type="match status" value="1"/>
</dbReference>
<dbReference type="GO" id="GO:0031419">
    <property type="term" value="F:cobalamin binding"/>
    <property type="evidence" value="ECO:0007669"/>
    <property type="project" value="UniProtKB-KW"/>
</dbReference>
<feature type="binding site" evidence="9">
    <location>
        <position position="190"/>
    </location>
    <ligand>
        <name>[4Fe-4S] cluster</name>
        <dbReference type="ChEBI" id="CHEBI:49883"/>
        <label>1</label>
    </ligand>
</feature>
<comment type="cofactor">
    <cofactor evidence="9">
        <name>[4Fe-4S] cluster</name>
        <dbReference type="ChEBI" id="CHEBI:49883"/>
    </cofactor>
    <text evidence="9">Binds 2 [4Fe-4S] clusters per monomer.</text>
</comment>
<evidence type="ECO:0000256" key="2">
    <source>
        <dbReference type="ARBA" id="ARBA00022490"/>
    </source>
</evidence>
<dbReference type="InterPro" id="IPR013542">
    <property type="entry name" value="QueG_DUF1730"/>
</dbReference>
<feature type="active site" description="Proton donor" evidence="9">
    <location>
        <position position="136"/>
    </location>
</feature>
<dbReference type="Pfam" id="PF13484">
    <property type="entry name" value="Fer4_16"/>
    <property type="match status" value="1"/>
</dbReference>
<evidence type="ECO:0000256" key="1">
    <source>
        <dbReference type="ARBA" id="ARBA00022485"/>
    </source>
</evidence>
<protein>
    <recommendedName>
        <fullName evidence="9">Epoxyqueuosine reductase</fullName>
        <ecNumber evidence="9">1.17.99.6</ecNumber>
    </recommendedName>
    <alternativeName>
        <fullName evidence="9">Queuosine biosynthesis protein QueG</fullName>
    </alternativeName>
</protein>
<feature type="binding site" evidence="9">
    <location>
        <position position="171"/>
    </location>
    <ligand>
        <name>cob(II)alamin</name>
        <dbReference type="ChEBI" id="CHEBI:16304"/>
    </ligand>
</feature>
<keyword evidence="8 9" id="KW-0411">Iron-sulfur</keyword>
<dbReference type="PROSITE" id="PS00198">
    <property type="entry name" value="4FE4S_FER_1"/>
    <property type="match status" value="1"/>
</dbReference>
<dbReference type="PANTHER" id="PTHR30002">
    <property type="entry name" value="EPOXYQUEUOSINE REDUCTASE"/>
    <property type="match status" value="1"/>
</dbReference>
<dbReference type="HAMAP" id="MF_00916">
    <property type="entry name" value="QueG"/>
    <property type="match status" value="1"/>
</dbReference>
<dbReference type="Pfam" id="PF08331">
    <property type="entry name" value="QueG_DUF1730"/>
    <property type="match status" value="1"/>
</dbReference>
<evidence type="ECO:0000256" key="3">
    <source>
        <dbReference type="ARBA" id="ARBA00022694"/>
    </source>
</evidence>
<dbReference type="SUPFAM" id="SSF48371">
    <property type="entry name" value="ARM repeat"/>
    <property type="match status" value="1"/>
</dbReference>
<keyword evidence="9" id="KW-0846">Cobalamin</keyword>
<dbReference type="GO" id="GO:0005737">
    <property type="term" value="C:cytoplasm"/>
    <property type="evidence" value="ECO:0007669"/>
    <property type="project" value="UniProtKB-SubCell"/>
</dbReference>
<dbReference type="GO" id="GO:0046872">
    <property type="term" value="F:metal ion binding"/>
    <property type="evidence" value="ECO:0007669"/>
    <property type="project" value="UniProtKB-KW"/>
</dbReference>
<dbReference type="GO" id="GO:0008616">
    <property type="term" value="P:tRNA queuosine(34) biosynthetic process"/>
    <property type="evidence" value="ECO:0007669"/>
    <property type="project" value="UniProtKB-UniRule"/>
</dbReference>
<keyword evidence="5 9" id="KW-0671">Queuosine biosynthesis</keyword>
<dbReference type="GO" id="GO:0052693">
    <property type="term" value="F:epoxyqueuosine reductase activity"/>
    <property type="evidence" value="ECO:0007669"/>
    <property type="project" value="UniProtKB-UniRule"/>
</dbReference>
<dbReference type="SUPFAM" id="SSF46548">
    <property type="entry name" value="alpha-helical ferredoxin"/>
    <property type="match status" value="1"/>
</dbReference>
<comment type="caution">
    <text evidence="9">Lacks conserved residue(s) required for the propagation of feature annotation.</text>
</comment>
<feature type="binding site" evidence="9">
    <location>
        <position position="61"/>
    </location>
    <ligand>
        <name>cob(II)alamin</name>
        <dbReference type="ChEBI" id="CHEBI:16304"/>
    </ligand>
</feature>
<proteinExistence type="inferred from homology"/>
<feature type="domain" description="4Fe-4S ferredoxin-type" evidence="10">
    <location>
        <begin position="178"/>
        <end position="210"/>
    </location>
</feature>
<evidence type="ECO:0000256" key="6">
    <source>
        <dbReference type="ARBA" id="ARBA00023002"/>
    </source>
</evidence>
<dbReference type="InterPro" id="IPR011989">
    <property type="entry name" value="ARM-like"/>
</dbReference>
<keyword evidence="2 9" id="KW-0963">Cytoplasm</keyword>
<evidence type="ECO:0000313" key="11">
    <source>
        <dbReference type="EMBL" id="TDQ64533.1"/>
    </source>
</evidence>
<evidence type="ECO:0000259" key="10">
    <source>
        <dbReference type="PROSITE" id="PS51379"/>
    </source>
</evidence>
<comment type="similarity">
    <text evidence="9">Belongs to the QueG family.</text>
</comment>
<keyword evidence="3 9" id="KW-0819">tRNA processing</keyword>
<dbReference type="Proteomes" id="UP000295391">
    <property type="component" value="Unassembled WGS sequence"/>
</dbReference>
<feature type="binding site" evidence="9">
    <location>
        <position position="243"/>
    </location>
    <ligand>
        <name>[4Fe-4S] cluster</name>
        <dbReference type="ChEBI" id="CHEBI:49883"/>
        <label>2</label>
    </ligand>
</feature>
<feature type="binding site" evidence="9">
    <location>
        <begin position="243"/>
        <end position="244"/>
    </location>
    <ligand>
        <name>cob(II)alamin</name>
        <dbReference type="ChEBI" id="CHEBI:16304"/>
    </ligand>
</feature>
<dbReference type="PROSITE" id="PS51379">
    <property type="entry name" value="4FE4S_FER_2"/>
    <property type="match status" value="1"/>
</dbReference>
<dbReference type="InterPro" id="IPR017896">
    <property type="entry name" value="4Fe4S_Fe-S-bd"/>
</dbReference>
<feature type="binding site" evidence="9">
    <location>
        <position position="246"/>
    </location>
    <ligand>
        <name>[4Fe-4S] cluster</name>
        <dbReference type="ChEBI" id="CHEBI:49883"/>
        <label>2</label>
    </ligand>
</feature>
<comment type="function">
    <text evidence="9">Catalyzes the conversion of epoxyqueuosine (oQ) to queuosine (Q), which is a hypermodified base found in the wobble positions of tRNA(Asp), tRNA(Asn), tRNA(His) and tRNA(Tyr).</text>
</comment>
<feature type="binding site" evidence="9">
    <location>
        <position position="136"/>
    </location>
    <ligand>
        <name>cob(II)alamin</name>
        <dbReference type="ChEBI" id="CHEBI:16304"/>
    </ligand>
</feature>
<dbReference type="UniPathway" id="UPA00392"/>
<feature type="binding site" evidence="9">
    <location>
        <position position="200"/>
    </location>
    <ligand>
        <name>[4Fe-4S] cluster</name>
        <dbReference type="ChEBI" id="CHEBI:49883"/>
        <label>2</label>
    </ligand>
</feature>
<feature type="binding site" evidence="9">
    <location>
        <position position="250"/>
    </location>
    <ligand>
        <name>[4Fe-4S] cluster</name>
        <dbReference type="ChEBI" id="CHEBI:49883"/>
        <label>1</label>
    </ligand>
</feature>
<dbReference type="NCBIfam" id="TIGR00276">
    <property type="entry name" value="tRNA epoxyqueuosine(34) reductase QueG"/>
    <property type="match status" value="1"/>
</dbReference>
<evidence type="ECO:0000256" key="9">
    <source>
        <dbReference type="HAMAP-Rule" id="MF_00916"/>
    </source>
</evidence>
<comment type="subunit">
    <text evidence="9">Monomer.</text>
</comment>
<keyword evidence="7 9" id="KW-0408">Iron</keyword>
<dbReference type="AlphaFoldDB" id="A0A4R6VQH5"/>
<feature type="binding site" evidence="9">
    <location>
        <position position="216"/>
    </location>
    <ligand>
        <name>[4Fe-4S] cluster</name>
        <dbReference type="ChEBI" id="CHEBI:49883"/>
        <label>2</label>
    </ligand>
</feature>
<evidence type="ECO:0000313" key="12">
    <source>
        <dbReference type="Proteomes" id="UP000295391"/>
    </source>
</evidence>
<organism evidence="11 12">
    <name type="scientific">Maritalea mobilis</name>
    <dbReference type="NCBI Taxonomy" id="483324"/>
    <lineage>
        <taxon>Bacteria</taxon>
        <taxon>Pseudomonadati</taxon>
        <taxon>Pseudomonadota</taxon>
        <taxon>Alphaproteobacteria</taxon>
        <taxon>Hyphomicrobiales</taxon>
        <taxon>Devosiaceae</taxon>
        <taxon>Maritalea</taxon>
    </lineage>
</organism>
<keyword evidence="9" id="KW-0170">Cobalt</keyword>
<comment type="cofactor">
    <cofactor evidence="9">
        <name>cob(II)alamin</name>
        <dbReference type="ChEBI" id="CHEBI:16304"/>
    </cofactor>
</comment>
<name>A0A4R6VQH5_9HYPH</name>
<feature type="binding site" evidence="9">
    <location>
        <position position="160"/>
    </location>
    <ligand>
        <name>cob(II)alamin</name>
        <dbReference type="ChEBI" id="CHEBI:16304"/>
    </ligand>
</feature>
<comment type="subcellular location">
    <subcellularLocation>
        <location evidence="9">Cytoplasm</location>
    </subcellularLocation>
</comment>
<dbReference type="Gene3D" id="3.30.70.20">
    <property type="match status" value="1"/>
</dbReference>
<keyword evidence="4 9" id="KW-0479">Metal-binding</keyword>
<dbReference type="EC" id="1.17.99.6" evidence="9"/>
<dbReference type="OrthoDB" id="9784571at2"/>
<dbReference type="GO" id="GO:0051539">
    <property type="term" value="F:4 iron, 4 sulfur cluster binding"/>
    <property type="evidence" value="ECO:0007669"/>
    <property type="project" value="UniProtKB-KW"/>
</dbReference>
<keyword evidence="12" id="KW-1185">Reference proteome</keyword>
<dbReference type="RefSeq" id="WP_133573124.1">
    <property type="nucleotide sequence ID" value="NZ_SNYR01000002.1"/>
</dbReference>
<accession>A0A4R6VQH5</accession>
<dbReference type="InterPro" id="IPR004453">
    <property type="entry name" value="QueG"/>
</dbReference>
<feature type="binding site" evidence="9">
    <location>
        <position position="196"/>
    </location>
    <ligand>
        <name>[4Fe-4S] cluster</name>
        <dbReference type="ChEBI" id="CHEBI:49883"/>
        <label>1</label>
    </ligand>
</feature>
<evidence type="ECO:0000256" key="7">
    <source>
        <dbReference type="ARBA" id="ARBA00023004"/>
    </source>
</evidence>
<comment type="caution">
    <text evidence="11">The sequence shown here is derived from an EMBL/GenBank/DDBJ whole genome shotgun (WGS) entry which is preliminary data.</text>
</comment>
<feature type="binding site" evidence="9">
    <location>
        <position position="193"/>
    </location>
    <ligand>
        <name>[4Fe-4S] cluster</name>
        <dbReference type="ChEBI" id="CHEBI:49883"/>
        <label>1</label>
    </ligand>
</feature>
<sequence>MTLSPEKLRQTIETRARELGFVAFGIGDANGHPEAPERLSQALAQDFHGDMHWLKETLDRRATPKHMWPEAKSAIVLGYNYGPDQNPLEQLDDTENGLISVYARHRDYHDIIKGKLKEIAGLLARQGNCEVKVFVDTAPLMEKPLGEQAGIGWQGKHTVLVSRDHGCWLFLGTILTDFAFEPDQPGKDRCGNCRRCLDVCPTNAFPAPYQLDARRCIAYLTNEYKGVIPVEFRKPIGNRIYGCDDCLAVCPWNKFASVARDEKLRSRDELRSPELVELATFDDAAFRAFFKGSPIKRLGRDAFIRNVLIALGNAPNKPDIVAAIEALLTDESPLVRASAVWAMDQHCDQTAFDQLRQAHYAAEQEQVVRAEWDRTAQ</sequence>
<evidence type="ECO:0000256" key="5">
    <source>
        <dbReference type="ARBA" id="ARBA00022785"/>
    </source>
</evidence>
<comment type="pathway">
    <text evidence="9">tRNA modification; tRNA-queuosine biosynthesis.</text>
</comment>
<keyword evidence="6 9" id="KW-0560">Oxidoreductase</keyword>
<dbReference type="InterPro" id="IPR016024">
    <property type="entry name" value="ARM-type_fold"/>
</dbReference>
<evidence type="ECO:0000256" key="8">
    <source>
        <dbReference type="ARBA" id="ARBA00023014"/>
    </source>
</evidence>
<keyword evidence="1 9" id="KW-0004">4Fe-4S</keyword>
<feature type="binding site" evidence="9">
    <location>
        <position position="225"/>
    </location>
    <ligand>
        <name>tRNA</name>
        <dbReference type="ChEBI" id="CHEBI:17843"/>
    </ligand>
</feature>
<reference evidence="11 12" key="1">
    <citation type="submission" date="2019-03" db="EMBL/GenBank/DDBJ databases">
        <title>Genomic Encyclopedia of Type Strains, Phase III (KMG-III): the genomes of soil and plant-associated and newly described type strains.</title>
        <authorList>
            <person name="Whitman W."/>
        </authorList>
    </citation>
    <scope>NUCLEOTIDE SEQUENCE [LARGE SCALE GENOMIC DNA]</scope>
    <source>
        <strain evidence="11 12">CGMCC 1.7002</strain>
    </source>
</reference>
<evidence type="ECO:0000256" key="4">
    <source>
        <dbReference type="ARBA" id="ARBA00022723"/>
    </source>
</evidence>